<dbReference type="Pfam" id="PF13668">
    <property type="entry name" value="Ferritin_2"/>
    <property type="match status" value="1"/>
</dbReference>
<name>A0AAV9C3Q5_ACOCL</name>
<comment type="caution">
    <text evidence="2">The sequence shown here is derived from an EMBL/GenBank/DDBJ whole genome shotgun (WGS) entry which is preliminary data.</text>
</comment>
<dbReference type="AlphaFoldDB" id="A0AAV9C3Q5"/>
<evidence type="ECO:0000313" key="2">
    <source>
        <dbReference type="EMBL" id="KAK1282843.1"/>
    </source>
</evidence>
<accession>A0AAV9C3Q5</accession>
<gene>
    <name evidence="2" type="ORF">QJS10_CPB22g00406</name>
</gene>
<dbReference type="EMBL" id="JAUJYO010000022">
    <property type="protein sequence ID" value="KAK1282843.1"/>
    <property type="molecule type" value="Genomic_DNA"/>
</dbReference>
<protein>
    <submittedName>
        <fullName evidence="2">Uncharacterized protein</fullName>
    </submittedName>
</protein>
<evidence type="ECO:0000256" key="1">
    <source>
        <dbReference type="SAM" id="Phobius"/>
    </source>
</evidence>
<dbReference type="PANTHER" id="PTHR31694:SF26">
    <property type="entry name" value="OS05G0151100 PROTEIN"/>
    <property type="match status" value="1"/>
</dbReference>
<sequence>MDAAFGTTLQPPFDPYANSLNFLLASYIIPYVGFTGLVGSAQIINSTTTHRVYK</sequence>
<reference evidence="2" key="1">
    <citation type="journal article" date="2023" name="Nat. Commun.">
        <title>Diploid and tetraploid genomes of Acorus and the evolution of monocots.</title>
        <authorList>
            <person name="Ma L."/>
            <person name="Liu K.W."/>
            <person name="Li Z."/>
            <person name="Hsiao Y.Y."/>
            <person name="Qi Y."/>
            <person name="Fu T."/>
            <person name="Tang G.D."/>
            <person name="Zhang D."/>
            <person name="Sun W.H."/>
            <person name="Liu D.K."/>
            <person name="Li Y."/>
            <person name="Chen G.Z."/>
            <person name="Liu X.D."/>
            <person name="Liao X.Y."/>
            <person name="Jiang Y.T."/>
            <person name="Yu X."/>
            <person name="Hao Y."/>
            <person name="Huang J."/>
            <person name="Zhao X.W."/>
            <person name="Ke S."/>
            <person name="Chen Y.Y."/>
            <person name="Wu W.L."/>
            <person name="Hsu J.L."/>
            <person name="Lin Y.F."/>
            <person name="Huang M.D."/>
            <person name="Li C.Y."/>
            <person name="Huang L."/>
            <person name="Wang Z.W."/>
            <person name="Zhao X."/>
            <person name="Zhong W.Y."/>
            <person name="Peng D.H."/>
            <person name="Ahmad S."/>
            <person name="Lan S."/>
            <person name="Zhang J.S."/>
            <person name="Tsai W.C."/>
            <person name="Van de Peer Y."/>
            <person name="Liu Z.J."/>
        </authorList>
    </citation>
    <scope>NUCLEOTIDE SEQUENCE</scope>
    <source>
        <strain evidence="2">CP</strain>
    </source>
</reference>
<keyword evidence="1" id="KW-1133">Transmembrane helix</keyword>
<keyword evidence="1" id="KW-0812">Transmembrane</keyword>
<dbReference type="PANTHER" id="PTHR31694">
    <property type="entry name" value="DESICCATION-LIKE PROTEIN"/>
    <property type="match status" value="1"/>
</dbReference>
<keyword evidence="3" id="KW-1185">Reference proteome</keyword>
<reference evidence="2" key="2">
    <citation type="submission" date="2023-06" db="EMBL/GenBank/DDBJ databases">
        <authorList>
            <person name="Ma L."/>
            <person name="Liu K.-W."/>
            <person name="Li Z."/>
            <person name="Hsiao Y.-Y."/>
            <person name="Qi Y."/>
            <person name="Fu T."/>
            <person name="Tang G."/>
            <person name="Zhang D."/>
            <person name="Sun W.-H."/>
            <person name="Liu D.-K."/>
            <person name="Li Y."/>
            <person name="Chen G.-Z."/>
            <person name="Liu X.-D."/>
            <person name="Liao X.-Y."/>
            <person name="Jiang Y.-T."/>
            <person name="Yu X."/>
            <person name="Hao Y."/>
            <person name="Huang J."/>
            <person name="Zhao X.-W."/>
            <person name="Ke S."/>
            <person name="Chen Y.-Y."/>
            <person name="Wu W.-L."/>
            <person name="Hsu J.-L."/>
            <person name="Lin Y.-F."/>
            <person name="Huang M.-D."/>
            <person name="Li C.-Y."/>
            <person name="Huang L."/>
            <person name="Wang Z.-W."/>
            <person name="Zhao X."/>
            <person name="Zhong W.-Y."/>
            <person name="Peng D.-H."/>
            <person name="Ahmad S."/>
            <person name="Lan S."/>
            <person name="Zhang J.-S."/>
            <person name="Tsai W.-C."/>
            <person name="Van De Peer Y."/>
            <person name="Liu Z.-J."/>
        </authorList>
    </citation>
    <scope>NUCLEOTIDE SEQUENCE</scope>
    <source>
        <strain evidence="2">CP</strain>
        <tissue evidence="2">Leaves</tissue>
    </source>
</reference>
<feature type="transmembrane region" description="Helical" evidence="1">
    <location>
        <begin position="20"/>
        <end position="44"/>
    </location>
</feature>
<dbReference type="InterPro" id="IPR052965">
    <property type="entry name" value="Pigment-catalase-like"/>
</dbReference>
<proteinExistence type="predicted"/>
<organism evidence="2 3">
    <name type="scientific">Acorus calamus</name>
    <name type="common">Sweet flag</name>
    <dbReference type="NCBI Taxonomy" id="4465"/>
    <lineage>
        <taxon>Eukaryota</taxon>
        <taxon>Viridiplantae</taxon>
        <taxon>Streptophyta</taxon>
        <taxon>Embryophyta</taxon>
        <taxon>Tracheophyta</taxon>
        <taxon>Spermatophyta</taxon>
        <taxon>Magnoliopsida</taxon>
        <taxon>Liliopsida</taxon>
        <taxon>Acoraceae</taxon>
        <taxon>Acorus</taxon>
    </lineage>
</organism>
<keyword evidence="1" id="KW-0472">Membrane</keyword>
<evidence type="ECO:0000313" key="3">
    <source>
        <dbReference type="Proteomes" id="UP001180020"/>
    </source>
</evidence>
<dbReference type="Proteomes" id="UP001180020">
    <property type="component" value="Unassembled WGS sequence"/>
</dbReference>